<protein>
    <submittedName>
        <fullName evidence="2">Uncharacterized protein</fullName>
    </submittedName>
</protein>
<evidence type="ECO:0000313" key="2">
    <source>
        <dbReference type="EMBL" id="KAJ3224702.1"/>
    </source>
</evidence>
<comment type="caution">
    <text evidence="2">The sequence shown here is derived from an EMBL/GenBank/DDBJ whole genome shotgun (WGS) entry which is preliminary data.</text>
</comment>
<organism evidence="2 3">
    <name type="scientific">Clydaea vesicula</name>
    <dbReference type="NCBI Taxonomy" id="447962"/>
    <lineage>
        <taxon>Eukaryota</taxon>
        <taxon>Fungi</taxon>
        <taxon>Fungi incertae sedis</taxon>
        <taxon>Chytridiomycota</taxon>
        <taxon>Chytridiomycota incertae sedis</taxon>
        <taxon>Chytridiomycetes</taxon>
        <taxon>Lobulomycetales</taxon>
        <taxon>Lobulomycetaceae</taxon>
        <taxon>Clydaea</taxon>
    </lineage>
</organism>
<reference evidence="2" key="1">
    <citation type="submission" date="2020-05" db="EMBL/GenBank/DDBJ databases">
        <title>Phylogenomic resolution of chytrid fungi.</title>
        <authorList>
            <person name="Stajich J.E."/>
            <person name="Amses K."/>
            <person name="Simmons R."/>
            <person name="Seto K."/>
            <person name="Myers J."/>
            <person name="Bonds A."/>
            <person name="Quandt C.A."/>
            <person name="Barry K."/>
            <person name="Liu P."/>
            <person name="Grigoriev I."/>
            <person name="Longcore J.E."/>
            <person name="James T.Y."/>
        </authorList>
    </citation>
    <scope>NUCLEOTIDE SEQUENCE</scope>
    <source>
        <strain evidence="2">JEL0476</strain>
    </source>
</reference>
<feature type="compositionally biased region" description="Basic and acidic residues" evidence="1">
    <location>
        <begin position="245"/>
        <end position="258"/>
    </location>
</feature>
<keyword evidence="3" id="KW-1185">Reference proteome</keyword>
<evidence type="ECO:0000313" key="3">
    <source>
        <dbReference type="Proteomes" id="UP001211065"/>
    </source>
</evidence>
<dbReference type="AlphaFoldDB" id="A0AAD5Y2J8"/>
<accession>A0AAD5Y2J8</accession>
<feature type="region of interest" description="Disordered" evidence="1">
    <location>
        <begin position="234"/>
        <end position="258"/>
    </location>
</feature>
<evidence type="ECO:0000256" key="1">
    <source>
        <dbReference type="SAM" id="MobiDB-lite"/>
    </source>
</evidence>
<proteinExistence type="predicted"/>
<name>A0AAD5Y2J8_9FUNG</name>
<dbReference type="EMBL" id="JADGJW010000084">
    <property type="protein sequence ID" value="KAJ3224702.1"/>
    <property type="molecule type" value="Genomic_DNA"/>
</dbReference>
<gene>
    <name evidence="2" type="ORF">HK099_008020</name>
</gene>
<sequence length="258" mass="28489">MAQSVLSYSSQKAHQVANKTNSIAKDTTTKALSLLISLFNSAKPYLPQPVISVTERAAEEVVLFSKDPVKEFKTYCPTPLYTTLEKTANYATETVKIGSETLSETQQNISTKVFGTIDYTRSVVHSTTDYTKSVVTSAADTLKSHTPDPVVLFIKNSYETALALKQHPIEVVRPYVPEVVHAGTTISYSVVQNTLAETQGFIIKQVNGTVEYIAHIPLFESFLSQLKDLLAVKESNSEEQSNVETETKEKGEKTENDE</sequence>
<dbReference type="Proteomes" id="UP001211065">
    <property type="component" value="Unassembled WGS sequence"/>
</dbReference>